<dbReference type="InterPro" id="IPR050738">
    <property type="entry name" value="Sulfatase"/>
</dbReference>
<evidence type="ECO:0000256" key="4">
    <source>
        <dbReference type="ARBA" id="ARBA00022837"/>
    </source>
</evidence>
<dbReference type="InterPro" id="IPR006644">
    <property type="entry name" value="Cadg"/>
</dbReference>
<name>A0A6C2U7T3_PONDE</name>
<dbReference type="GO" id="GO:0005509">
    <property type="term" value="F:calcium ion binding"/>
    <property type="evidence" value="ECO:0007669"/>
    <property type="project" value="InterPro"/>
</dbReference>
<dbReference type="AlphaFoldDB" id="A0A6C2U7T3"/>
<dbReference type="GO" id="GO:0004065">
    <property type="term" value="F:arylsulfatase activity"/>
    <property type="evidence" value="ECO:0007669"/>
    <property type="project" value="TreeGrafter"/>
</dbReference>
<proteinExistence type="inferred from homology"/>
<dbReference type="Gene3D" id="3.40.720.10">
    <property type="entry name" value="Alkaline Phosphatase, subunit A"/>
    <property type="match status" value="1"/>
</dbReference>
<gene>
    <name evidence="6" type="primary">atsA_213</name>
    <name evidence="6" type="ORF">PDESU_04049</name>
</gene>
<dbReference type="Pfam" id="PF17963">
    <property type="entry name" value="Big_9"/>
    <property type="match status" value="1"/>
</dbReference>
<dbReference type="SMART" id="SM00736">
    <property type="entry name" value="CADG"/>
    <property type="match status" value="1"/>
</dbReference>
<sequence length="944" mass="101100">MVFVTAAVSAAVMTSGYTVGSGLLNPNGETLFVDAAAAGGSDATDNDGYSDNFTVLIDGAGYWVVGDTVEITGFALTVHNASANGTFTFDVLQGAGGIGDTGAGGLASLGTATASYGYSGSTETVYVNFDIPVSFVADANSTKIGIHISNTGALKLKYNATFPVTRYNKTTGNANQAMNISVAGKVFPLNPINSVPEFKTNPFGRTAAVKDVPYSGTLAGVASDADGDELIFSKVPSGFSGPGSDWLTISTNGALSGLPGTNEVGKNTWTVQATDGNGGTNQATLHIQVNAEPPSVKPNILYILADDLGYADISANGWANLEFETPQIDRIFNGGVRAKAGFVSNSVCAPSRAGLMTGRSGSRFGFESNLPAAQWDEGSVIGLDPGQKTIPDVLQTAGYKTHGLGKWHIGGNTNLFHPNLRGFDEWYGFLGGSRSYWQVTEYNKDDSIEHNGVWVQEPADIYVTDFLTDQALDYISNQTTNHPAQPWFMYMSYNAPHAPMHAKAEDLARVPVVSHFSTESDNENRRIYGAMVVSMDDNIGRLLDQLDLLGIAENTVVVFHSDNGGPPDQNWSRNNPLRGKKGELWEGGIRVPFAISWPGTIPAGQIAEHDSPVSSLDLMPTFAAISGADQLQEIRTDGINLMPFLTNAVATTSPRKLYWRRGDTTKIAVRSGDYKYYFNRTTGDEYLFNHASGSGEYSNKATGEPDRLAELQATWAAYESTLTDPHFNAGGPLLAIRTYDLEAAQTNTPYSMPLEYSTPGPACTWSILSGKPDWLEIDPVTGELSGTPSATNAYYNPIQLQIDDGANTSTYNVPLRISGSNNIGFEDWKAVHGIPGDSTDMDGDGVPDIVEYALGGDPAHRGEIEMPSLAVNEGALTYAHLRRKGQSLTYDVKVADDLFSTWQPAPLWATETVDRGNGFEVVLQTLDIDPGVVSNQFIRLDVYE</sequence>
<dbReference type="SUPFAM" id="SSF49313">
    <property type="entry name" value="Cadherin-like"/>
    <property type="match status" value="2"/>
</dbReference>
<dbReference type="PANTHER" id="PTHR42693:SF53">
    <property type="entry name" value="ENDO-4-O-SULFATASE"/>
    <property type="match status" value="1"/>
</dbReference>
<dbReference type="PANTHER" id="PTHR42693">
    <property type="entry name" value="ARYLSULFATASE FAMILY MEMBER"/>
    <property type="match status" value="1"/>
</dbReference>
<keyword evidence="4" id="KW-0106">Calcium</keyword>
<dbReference type="Pfam" id="PF05345">
    <property type="entry name" value="He_PIG"/>
    <property type="match status" value="1"/>
</dbReference>
<evidence type="ECO:0000256" key="1">
    <source>
        <dbReference type="ARBA" id="ARBA00008779"/>
    </source>
</evidence>
<dbReference type="InterPro" id="IPR017850">
    <property type="entry name" value="Alkaline_phosphatase_core_sf"/>
</dbReference>
<feature type="domain" description="Dystroglycan-type cadherin-like" evidence="5">
    <location>
        <begin position="198"/>
        <end position="296"/>
    </location>
</feature>
<keyword evidence="7" id="KW-1185">Reference proteome</keyword>
<accession>A0A6C2U7T3</accession>
<dbReference type="Proteomes" id="UP000366872">
    <property type="component" value="Unassembled WGS sequence"/>
</dbReference>
<dbReference type="InterPro" id="IPR000917">
    <property type="entry name" value="Sulfatase_N"/>
</dbReference>
<dbReference type="InterPro" id="IPR013783">
    <property type="entry name" value="Ig-like_fold"/>
</dbReference>
<dbReference type="PROSITE" id="PS00523">
    <property type="entry name" value="SULFATASE_1"/>
    <property type="match status" value="1"/>
</dbReference>
<evidence type="ECO:0000259" key="5">
    <source>
        <dbReference type="SMART" id="SM00736"/>
    </source>
</evidence>
<evidence type="ECO:0000256" key="2">
    <source>
        <dbReference type="ARBA" id="ARBA00022723"/>
    </source>
</evidence>
<keyword evidence="3" id="KW-0378">Hydrolase</keyword>
<dbReference type="Pfam" id="PF00884">
    <property type="entry name" value="Sulfatase"/>
    <property type="match status" value="1"/>
</dbReference>
<dbReference type="SUPFAM" id="SSF53649">
    <property type="entry name" value="Alkaline phosphatase-like"/>
    <property type="match status" value="1"/>
</dbReference>
<evidence type="ECO:0000313" key="6">
    <source>
        <dbReference type="EMBL" id="VGO15466.1"/>
    </source>
</evidence>
<keyword evidence="2" id="KW-0479">Metal-binding</keyword>
<organism evidence="6 7">
    <name type="scientific">Pontiella desulfatans</name>
    <dbReference type="NCBI Taxonomy" id="2750659"/>
    <lineage>
        <taxon>Bacteria</taxon>
        <taxon>Pseudomonadati</taxon>
        <taxon>Kiritimatiellota</taxon>
        <taxon>Kiritimatiellia</taxon>
        <taxon>Kiritimatiellales</taxon>
        <taxon>Pontiellaceae</taxon>
        <taxon>Pontiella</taxon>
    </lineage>
</organism>
<dbReference type="InterPro" id="IPR024607">
    <property type="entry name" value="Sulfatase_CS"/>
</dbReference>
<evidence type="ECO:0000313" key="7">
    <source>
        <dbReference type="Proteomes" id="UP000366872"/>
    </source>
</evidence>
<protein>
    <submittedName>
        <fullName evidence="6">Arylsulfatase</fullName>
    </submittedName>
</protein>
<dbReference type="EMBL" id="CAAHFG010000002">
    <property type="protein sequence ID" value="VGO15466.1"/>
    <property type="molecule type" value="Genomic_DNA"/>
</dbReference>
<comment type="similarity">
    <text evidence="1">Belongs to the sulfatase family.</text>
</comment>
<dbReference type="InterPro" id="IPR015919">
    <property type="entry name" value="Cadherin-like_sf"/>
</dbReference>
<dbReference type="Gene3D" id="3.30.1120.10">
    <property type="match status" value="1"/>
</dbReference>
<reference evidence="6 7" key="1">
    <citation type="submission" date="2019-04" db="EMBL/GenBank/DDBJ databases">
        <authorList>
            <person name="Van Vliet M D."/>
        </authorList>
    </citation>
    <scope>NUCLEOTIDE SEQUENCE [LARGE SCALE GENOMIC DNA]</scope>
    <source>
        <strain evidence="6 7">F1</strain>
    </source>
</reference>
<dbReference type="GO" id="GO:0016020">
    <property type="term" value="C:membrane"/>
    <property type="evidence" value="ECO:0007669"/>
    <property type="project" value="InterPro"/>
</dbReference>
<evidence type="ECO:0000256" key="3">
    <source>
        <dbReference type="ARBA" id="ARBA00022801"/>
    </source>
</evidence>
<dbReference type="Gene3D" id="2.60.40.10">
    <property type="entry name" value="Immunoglobulins"/>
    <property type="match status" value="2"/>
</dbReference>